<accession>A0A2A9MPV7</accession>
<evidence type="ECO:0000256" key="1">
    <source>
        <dbReference type="SAM" id="SignalP"/>
    </source>
</evidence>
<comment type="caution">
    <text evidence="2">The sequence shown here is derived from an EMBL/GenBank/DDBJ whole genome shotgun (WGS) entry which is preliminary data.</text>
</comment>
<dbReference type="GeneID" id="40305541"/>
<dbReference type="KEGG" id="bbes:BESB_004780"/>
<proteinExistence type="predicted"/>
<feature type="chain" id="PRO_5013264726" description="Oocyst wall protein" evidence="1">
    <location>
        <begin position="24"/>
        <end position="535"/>
    </location>
</feature>
<dbReference type="RefSeq" id="XP_029222146.1">
    <property type="nucleotide sequence ID" value="XM_029359233.1"/>
</dbReference>
<gene>
    <name evidence="2" type="ORF">BESB_004780</name>
</gene>
<dbReference type="Proteomes" id="UP000224006">
    <property type="component" value="Chromosome I"/>
</dbReference>
<organism evidence="2 3">
    <name type="scientific">Besnoitia besnoiti</name>
    <name type="common">Apicomplexan protozoan</name>
    <dbReference type="NCBI Taxonomy" id="94643"/>
    <lineage>
        <taxon>Eukaryota</taxon>
        <taxon>Sar</taxon>
        <taxon>Alveolata</taxon>
        <taxon>Apicomplexa</taxon>
        <taxon>Conoidasida</taxon>
        <taxon>Coccidia</taxon>
        <taxon>Eucoccidiorida</taxon>
        <taxon>Eimeriorina</taxon>
        <taxon>Sarcocystidae</taxon>
        <taxon>Besnoitia</taxon>
    </lineage>
</organism>
<evidence type="ECO:0000313" key="2">
    <source>
        <dbReference type="EMBL" id="PFH38137.1"/>
    </source>
</evidence>
<keyword evidence="3" id="KW-1185">Reference proteome</keyword>
<dbReference type="SUPFAM" id="SSF57184">
    <property type="entry name" value="Growth factor receptor domain"/>
    <property type="match status" value="2"/>
</dbReference>
<dbReference type="VEuPathDB" id="ToxoDB:BESB_004780"/>
<dbReference type="OrthoDB" id="7250310at2759"/>
<evidence type="ECO:0000313" key="3">
    <source>
        <dbReference type="Proteomes" id="UP000224006"/>
    </source>
</evidence>
<sequence>MARTNRVFLLSVLALASARRVSGQVSFHQLYKQGAVGAPEQVIAAPLQVAKVPAKAGLEVPHPTLTCPPGFVLNGHMCQGPEYVEAISSCRRKGEVFQDGTCVLLEELKPFARCPEGSQGDGKRCYVPRIVQPEPYCPDNFVISPDGKACIKDNVTKPQQVCPDGYMLKKGACFRETRFPAVPSCPVGYQLVMEGKPACVALDRVPVEATCKDKGFVLQGGNCVKEATRPPIVQCPSKEYKEENGMCIRREMAPATVHCQQGVPGKKGCVVVTEAPATPTCRKDFVLEKNICKRIESRPAAMNCPPGHKMKDGMCALAELLEPHFQCPEGTVMKDKHCIQAIFAPAEATCEKGAELINGQCVLIESRPPRMDCPRGQCTTELRASPEPACPPGAQLEGKHCLIFHVEPAETVCRKGGIPPGPDGCRRVDSAEPVLVCPPGWRLFSGSCVKEEDGEYQMICPPGMILAGKPLYSQQQCEGERRFKPELVCPKGFTVADDGSCVQVEVQEPVATCPPGHFISNGFCLAAPPQKKHFA</sequence>
<reference evidence="2 3" key="1">
    <citation type="submission" date="2017-09" db="EMBL/GenBank/DDBJ databases">
        <title>Genome sequencing of Besnoitia besnoiti strain Bb-Ger1.</title>
        <authorList>
            <person name="Schares G."/>
            <person name="Venepally P."/>
            <person name="Lorenzi H.A."/>
        </authorList>
    </citation>
    <scope>NUCLEOTIDE SEQUENCE [LARGE SCALE GENOMIC DNA]</scope>
    <source>
        <strain evidence="2 3">Bb-Ger1</strain>
    </source>
</reference>
<protein>
    <recommendedName>
        <fullName evidence="4">Oocyst wall protein</fullName>
    </recommendedName>
</protein>
<dbReference type="EMBL" id="NWUJ01000001">
    <property type="protein sequence ID" value="PFH38137.1"/>
    <property type="molecule type" value="Genomic_DNA"/>
</dbReference>
<feature type="signal peptide" evidence="1">
    <location>
        <begin position="1"/>
        <end position="23"/>
    </location>
</feature>
<name>A0A2A9MPV7_BESBE</name>
<keyword evidence="1" id="KW-0732">Signal</keyword>
<evidence type="ECO:0008006" key="4">
    <source>
        <dbReference type="Google" id="ProtNLM"/>
    </source>
</evidence>
<dbReference type="AlphaFoldDB" id="A0A2A9MPV7"/>
<dbReference type="InterPro" id="IPR009030">
    <property type="entry name" value="Growth_fac_rcpt_cys_sf"/>
</dbReference>